<evidence type="ECO:0000256" key="1">
    <source>
        <dbReference type="SAM" id="MobiDB-lite"/>
    </source>
</evidence>
<dbReference type="AlphaFoldDB" id="A0A2X0K2A0"/>
<dbReference type="PANTHER" id="PTHR42736:SF1">
    <property type="entry name" value="PROTEIN-GLUTAMINE GAMMA-GLUTAMYLTRANSFERASE"/>
    <property type="match status" value="1"/>
</dbReference>
<evidence type="ECO:0000259" key="3">
    <source>
        <dbReference type="SMART" id="SM00460"/>
    </source>
</evidence>
<feature type="compositionally biased region" description="Polar residues" evidence="1">
    <location>
        <begin position="550"/>
        <end position="574"/>
    </location>
</feature>
<dbReference type="InterPro" id="IPR038765">
    <property type="entry name" value="Papain-like_cys_pep_sf"/>
</dbReference>
<feature type="transmembrane region" description="Helical" evidence="2">
    <location>
        <begin position="116"/>
        <end position="136"/>
    </location>
</feature>
<dbReference type="SUPFAM" id="SSF54001">
    <property type="entry name" value="Cysteine proteinases"/>
    <property type="match status" value="1"/>
</dbReference>
<dbReference type="Pfam" id="PF13559">
    <property type="entry name" value="DUF4129"/>
    <property type="match status" value="1"/>
</dbReference>
<evidence type="ECO:0000313" key="5">
    <source>
        <dbReference type="Proteomes" id="UP000248889"/>
    </source>
</evidence>
<feature type="transmembrane region" description="Helical" evidence="2">
    <location>
        <begin position="166"/>
        <end position="183"/>
    </location>
</feature>
<dbReference type="Proteomes" id="UP000248889">
    <property type="component" value="Unassembled WGS sequence"/>
</dbReference>
<sequence>MNGRTRIAISAVTATVLTALCLWPLVEPTSWLVVSAFLLVLVAATGAGGRRLALPRPLTVLLQLLVAVLLITFAFAGDQAIARFIPGPQAVRQLGTDLSSGMDDVSHFSSPAPATVGLRLLLTLAVLGIGLLVDVVAVTYQRVALAGLPLLALYAVGTGIHPNGPVWFFFLLGSLGYVTLLMAEGRDRVARWGRVFHGNPGSYDGSNPLTSSGLRIATLAAIGGLLLPVLLPSVGSGIVSGLGHGGGTGDGGGIITAVNPLASLAQSLQQSTPEPVLSYTTNAPDIGDQYLRIVDLDQFNGVSWTTSTHRAVSMPTPLGPPGELNSGVPSTAVTTRITTHSGYDQQWLPMPYPATNLSVLGDWRWEPEGRTVIGANGQTSSGLAYQVGSLALNPSVDQLRQAAPAPADIRRVYTALPHDLPAVVAATAKSVTASAGDDFDRAVLLQDWFALKGGFSYNTNVPVNATSDALAQFLAHKQGFCVHFASAMAAMARSLGIPARVVVGFTPGTEGGDGSWLVTTHDAHAWPELYFSGVGWLRFEPTPRAGTVTPVYSTQTSAPSNAPAPSTGATSGAQPTGGARNTHGCSAAARHMGDCGPGAQLGGSAPQSELSPSSPLLLAVWALAGLLVVLLLAPMVWRTRTRRARLRRGPANLTDQQVLAAWREMVDTAWDHGIPPDDAETPRHTAARISELGGLGPGPSAAAGRLALATEQVLYAPVVSTPLSLRQDVREVREGLSAGSDRRTRVRAVVLPTSSSQLLRGLPGRARAAATLWAQGRAAALRRRLRPRS</sequence>
<keyword evidence="2" id="KW-0472">Membrane</keyword>
<feature type="transmembrane region" description="Helical" evidence="2">
    <location>
        <begin position="616"/>
        <end position="637"/>
    </location>
</feature>
<dbReference type="PANTHER" id="PTHR42736">
    <property type="entry name" value="PROTEIN-GLUTAMINE GAMMA-GLUTAMYLTRANSFERASE"/>
    <property type="match status" value="1"/>
</dbReference>
<dbReference type="InterPro" id="IPR025403">
    <property type="entry name" value="TgpA-like_C"/>
</dbReference>
<dbReference type="EMBL" id="QKYN01000159">
    <property type="protein sequence ID" value="RAG81450.1"/>
    <property type="molecule type" value="Genomic_DNA"/>
</dbReference>
<reference evidence="4 5" key="1">
    <citation type="submission" date="2018-06" db="EMBL/GenBank/DDBJ databases">
        <title>Streptacidiphilus pinicola sp. nov., isolated from pine grove soil.</title>
        <authorList>
            <person name="Roh S.G."/>
            <person name="Park S."/>
            <person name="Kim M.-K."/>
            <person name="Yun B.-R."/>
            <person name="Park J."/>
            <person name="Kim M.J."/>
            <person name="Kim Y.S."/>
            <person name="Kim S.B."/>
        </authorList>
    </citation>
    <scope>NUCLEOTIDE SEQUENCE [LARGE SCALE GENOMIC DNA]</scope>
    <source>
        <strain evidence="4 5">MMS16-CNU450</strain>
    </source>
</reference>
<feature type="domain" description="Transglutaminase-like" evidence="3">
    <location>
        <begin position="473"/>
        <end position="543"/>
    </location>
</feature>
<proteinExistence type="predicted"/>
<feature type="region of interest" description="Disordered" evidence="1">
    <location>
        <begin position="548"/>
        <end position="586"/>
    </location>
</feature>
<accession>A0A2X0K2A0</accession>
<keyword evidence="2" id="KW-1133">Transmembrane helix</keyword>
<dbReference type="Pfam" id="PF01841">
    <property type="entry name" value="Transglut_core"/>
    <property type="match status" value="1"/>
</dbReference>
<dbReference type="RefSeq" id="WP_111506886.1">
    <property type="nucleotide sequence ID" value="NZ_QKYN01000159.1"/>
</dbReference>
<dbReference type="Gene3D" id="3.10.620.30">
    <property type="match status" value="1"/>
</dbReference>
<name>A0A2X0K2A0_9ACTN</name>
<evidence type="ECO:0000313" key="4">
    <source>
        <dbReference type="EMBL" id="RAG81450.1"/>
    </source>
</evidence>
<feature type="transmembrane region" description="Helical" evidence="2">
    <location>
        <begin position="213"/>
        <end position="231"/>
    </location>
</feature>
<dbReference type="Pfam" id="PF11992">
    <property type="entry name" value="TgpA_N"/>
    <property type="match status" value="1"/>
</dbReference>
<feature type="transmembrane region" description="Helical" evidence="2">
    <location>
        <begin position="7"/>
        <end position="25"/>
    </location>
</feature>
<feature type="transmembrane region" description="Helical" evidence="2">
    <location>
        <begin position="143"/>
        <end position="160"/>
    </location>
</feature>
<dbReference type="InterPro" id="IPR021878">
    <property type="entry name" value="TgpA_N"/>
</dbReference>
<dbReference type="InterPro" id="IPR052901">
    <property type="entry name" value="Bact_TGase-like"/>
</dbReference>
<keyword evidence="2" id="KW-0812">Transmembrane</keyword>
<comment type="caution">
    <text evidence="4">The sequence shown here is derived from an EMBL/GenBank/DDBJ whole genome shotgun (WGS) entry which is preliminary data.</text>
</comment>
<organism evidence="4 5">
    <name type="scientific">Streptacidiphilus pinicola</name>
    <dbReference type="NCBI Taxonomy" id="2219663"/>
    <lineage>
        <taxon>Bacteria</taxon>
        <taxon>Bacillati</taxon>
        <taxon>Actinomycetota</taxon>
        <taxon>Actinomycetes</taxon>
        <taxon>Kitasatosporales</taxon>
        <taxon>Streptomycetaceae</taxon>
        <taxon>Streptacidiphilus</taxon>
    </lineage>
</organism>
<protein>
    <submittedName>
        <fullName evidence="4">Transglutaminase</fullName>
    </submittedName>
</protein>
<evidence type="ECO:0000256" key="2">
    <source>
        <dbReference type="SAM" id="Phobius"/>
    </source>
</evidence>
<gene>
    <name evidence="4" type="ORF">DN069_32785</name>
</gene>
<feature type="transmembrane region" description="Helical" evidence="2">
    <location>
        <begin position="31"/>
        <end position="48"/>
    </location>
</feature>
<feature type="transmembrane region" description="Helical" evidence="2">
    <location>
        <begin position="60"/>
        <end position="77"/>
    </location>
</feature>
<dbReference type="InterPro" id="IPR002931">
    <property type="entry name" value="Transglutaminase-like"/>
</dbReference>
<dbReference type="SMART" id="SM00460">
    <property type="entry name" value="TGc"/>
    <property type="match status" value="1"/>
</dbReference>
<keyword evidence="5" id="KW-1185">Reference proteome</keyword>
<dbReference type="OrthoDB" id="9804023at2"/>